<comment type="caution">
    <text evidence="1">The sequence shown here is derived from an EMBL/GenBank/DDBJ whole genome shotgun (WGS) entry which is preliminary data.</text>
</comment>
<dbReference type="AlphaFoldDB" id="A0A6L2KQX0"/>
<organism evidence="1">
    <name type="scientific">Tanacetum cinerariifolium</name>
    <name type="common">Dalmatian daisy</name>
    <name type="synonym">Chrysanthemum cinerariifolium</name>
    <dbReference type="NCBI Taxonomy" id="118510"/>
    <lineage>
        <taxon>Eukaryota</taxon>
        <taxon>Viridiplantae</taxon>
        <taxon>Streptophyta</taxon>
        <taxon>Embryophyta</taxon>
        <taxon>Tracheophyta</taxon>
        <taxon>Spermatophyta</taxon>
        <taxon>Magnoliopsida</taxon>
        <taxon>eudicotyledons</taxon>
        <taxon>Gunneridae</taxon>
        <taxon>Pentapetalae</taxon>
        <taxon>asterids</taxon>
        <taxon>campanulids</taxon>
        <taxon>Asterales</taxon>
        <taxon>Asteraceae</taxon>
        <taxon>Asteroideae</taxon>
        <taxon>Anthemideae</taxon>
        <taxon>Anthemidinae</taxon>
        <taxon>Tanacetum</taxon>
    </lineage>
</organism>
<dbReference type="GO" id="GO:0016592">
    <property type="term" value="C:mediator complex"/>
    <property type="evidence" value="ECO:0007669"/>
    <property type="project" value="InterPro"/>
</dbReference>
<evidence type="ECO:0000313" key="1">
    <source>
        <dbReference type="EMBL" id="GEU51848.1"/>
    </source>
</evidence>
<dbReference type="GO" id="GO:2000762">
    <property type="term" value="P:regulation of phenylpropanoid metabolic process"/>
    <property type="evidence" value="ECO:0007669"/>
    <property type="project" value="InterPro"/>
</dbReference>
<name>A0A6L2KQX0_TANCI</name>
<reference evidence="1" key="1">
    <citation type="journal article" date="2019" name="Sci. Rep.">
        <title>Draft genome of Tanacetum cinerariifolium, the natural source of mosquito coil.</title>
        <authorList>
            <person name="Yamashiro T."/>
            <person name="Shiraishi A."/>
            <person name="Satake H."/>
            <person name="Nakayama K."/>
        </authorList>
    </citation>
    <scope>NUCLEOTIDE SEQUENCE</scope>
</reference>
<sequence>MNGTDWPSPATNLSLVEQNINKILAATGVDVPSLSAGRLRNGKMVTFCETVKDEEDLDRIVDYLELKSHDGFIDIDDEAYKERIYELLGMTYKTPPPIVIEKVEVIRHTIGPGESYTKGIILQIDELPRTNANVVAIRAELIKEMDTTGSVQRET</sequence>
<accession>A0A6L2KQX0</accession>
<dbReference type="PANTHER" id="PTHR33739">
    <property type="entry name" value="OS07G0681500 PROTEIN"/>
    <property type="match status" value="1"/>
</dbReference>
<dbReference type="InterPro" id="IPR039638">
    <property type="entry name" value="MED33A/B"/>
</dbReference>
<proteinExistence type="predicted"/>
<protein>
    <submittedName>
        <fullName evidence="1">Mediator of RNA polymerase II transcription subunit 33A-like</fullName>
    </submittedName>
</protein>
<dbReference type="EMBL" id="BKCJ010002927">
    <property type="protein sequence ID" value="GEU51848.1"/>
    <property type="molecule type" value="Genomic_DNA"/>
</dbReference>
<gene>
    <name evidence="1" type="ORF">Tci_023826</name>
</gene>
<dbReference type="PANTHER" id="PTHR33739:SF7">
    <property type="entry name" value="MEDIATOR OF RNA POLYMERASE II TRANSCRIPTION SUBUNIT 33B"/>
    <property type="match status" value="1"/>
</dbReference>